<dbReference type="PANTHER" id="PTHR33112">
    <property type="entry name" value="DOMAIN PROTEIN, PUTATIVE-RELATED"/>
    <property type="match status" value="1"/>
</dbReference>
<dbReference type="InterPro" id="IPR010730">
    <property type="entry name" value="HET"/>
</dbReference>
<feature type="non-terminal residue" evidence="2">
    <location>
        <position position="490"/>
    </location>
</feature>
<dbReference type="EMBL" id="MU006222">
    <property type="protein sequence ID" value="KAF2828867.1"/>
    <property type="molecule type" value="Genomic_DNA"/>
</dbReference>
<keyword evidence="3" id="KW-1185">Reference proteome</keyword>
<evidence type="ECO:0000259" key="1">
    <source>
        <dbReference type="Pfam" id="PF06985"/>
    </source>
</evidence>
<evidence type="ECO:0000313" key="3">
    <source>
        <dbReference type="Proteomes" id="UP000799424"/>
    </source>
</evidence>
<name>A0A6A7A843_9PLEO</name>
<reference evidence="2" key="1">
    <citation type="journal article" date="2020" name="Stud. Mycol.">
        <title>101 Dothideomycetes genomes: a test case for predicting lifestyles and emergence of pathogens.</title>
        <authorList>
            <person name="Haridas S."/>
            <person name="Albert R."/>
            <person name="Binder M."/>
            <person name="Bloem J."/>
            <person name="Labutti K."/>
            <person name="Salamov A."/>
            <person name="Andreopoulos B."/>
            <person name="Baker S."/>
            <person name="Barry K."/>
            <person name="Bills G."/>
            <person name="Bluhm B."/>
            <person name="Cannon C."/>
            <person name="Castanera R."/>
            <person name="Culley D."/>
            <person name="Daum C."/>
            <person name="Ezra D."/>
            <person name="Gonzalez J."/>
            <person name="Henrissat B."/>
            <person name="Kuo A."/>
            <person name="Liang C."/>
            <person name="Lipzen A."/>
            <person name="Lutzoni F."/>
            <person name="Magnuson J."/>
            <person name="Mondo S."/>
            <person name="Nolan M."/>
            <person name="Ohm R."/>
            <person name="Pangilinan J."/>
            <person name="Park H.-J."/>
            <person name="Ramirez L."/>
            <person name="Alfaro M."/>
            <person name="Sun H."/>
            <person name="Tritt A."/>
            <person name="Yoshinaga Y."/>
            <person name="Zwiers L.-H."/>
            <person name="Turgeon B."/>
            <person name="Goodwin S."/>
            <person name="Spatafora J."/>
            <person name="Crous P."/>
            <person name="Grigoriev I."/>
        </authorList>
    </citation>
    <scope>NUCLEOTIDE SEQUENCE</scope>
    <source>
        <strain evidence="2">CBS 113818</strain>
    </source>
</reference>
<feature type="domain" description="Heterokaryon incompatibility" evidence="1">
    <location>
        <begin position="201"/>
        <end position="340"/>
    </location>
</feature>
<protein>
    <submittedName>
        <fullName evidence="2">HET-domain-containing protein</fullName>
    </submittedName>
</protein>
<dbReference type="Proteomes" id="UP000799424">
    <property type="component" value="Unassembled WGS sequence"/>
</dbReference>
<sequence>MFLFGCLTRRGPRQADSSRDNFFICENCRQIDFQDLYDNPILNKEDQLSGPGYPLKFTPFCALCCLLELTPETNGKLELRSWLFSSTHSDWASTKVPGAKTSVCLRTYPFSATDSPQQIPTTRNISQVFFMSYGTYMEGPGVLKPQAVQCTPDYAAARSWLKNCQQHHGSECNHLRPVVDGLCFIDCTSRTIVEASKNSRWIALSYVWGKQPNLWEHREDAHVGAHLSNDVPQTIEDAITVTQELGYQYLWVDEYCINQKTNHREDQISKMDQIYHQADLTIVAAAGDNRSYGLPGVGTRQRSMCKVIHLNDMVILDVGPDPRTAARLSSWASRGWTFQESILSTRSLLFTDHQMSFHCEKASWMEALGGPKYLVEPQHIDWNLWPIFQALFDFLKRKGHARWVRFMIIASNYSYRHLTDDTDVLNAISGALKHIGHSRSPVYNLSGLPFHDYPRDTKSDTLGYCVAIALSWYHKIVFYVPQRISMFPSW</sequence>
<dbReference type="PANTHER" id="PTHR33112:SF16">
    <property type="entry name" value="HETEROKARYON INCOMPATIBILITY DOMAIN-CONTAINING PROTEIN"/>
    <property type="match status" value="1"/>
</dbReference>
<dbReference type="Pfam" id="PF06985">
    <property type="entry name" value="HET"/>
    <property type="match status" value="1"/>
</dbReference>
<dbReference type="AlphaFoldDB" id="A0A6A7A843"/>
<proteinExistence type="predicted"/>
<organism evidence="2 3">
    <name type="scientific">Ophiobolus disseminans</name>
    <dbReference type="NCBI Taxonomy" id="1469910"/>
    <lineage>
        <taxon>Eukaryota</taxon>
        <taxon>Fungi</taxon>
        <taxon>Dikarya</taxon>
        <taxon>Ascomycota</taxon>
        <taxon>Pezizomycotina</taxon>
        <taxon>Dothideomycetes</taxon>
        <taxon>Pleosporomycetidae</taxon>
        <taxon>Pleosporales</taxon>
        <taxon>Pleosporineae</taxon>
        <taxon>Phaeosphaeriaceae</taxon>
        <taxon>Ophiobolus</taxon>
    </lineage>
</organism>
<dbReference type="OrthoDB" id="5428863at2759"/>
<accession>A0A6A7A843</accession>
<evidence type="ECO:0000313" key="2">
    <source>
        <dbReference type="EMBL" id="KAF2828867.1"/>
    </source>
</evidence>
<gene>
    <name evidence="2" type="ORF">CC86DRAFT_199216</name>
</gene>